<dbReference type="EMBL" id="JADNRY010000081">
    <property type="protein sequence ID" value="KAF9066862.1"/>
    <property type="molecule type" value="Genomic_DNA"/>
</dbReference>
<evidence type="ECO:0000313" key="2">
    <source>
        <dbReference type="Proteomes" id="UP000772434"/>
    </source>
</evidence>
<protein>
    <submittedName>
        <fullName evidence="1">Uncharacterized protein</fullName>
    </submittedName>
</protein>
<dbReference type="AlphaFoldDB" id="A0A9P5PPG8"/>
<accession>A0A9P5PPG8</accession>
<gene>
    <name evidence="1" type="ORF">BDP27DRAFT_980116</name>
</gene>
<proteinExistence type="predicted"/>
<dbReference type="Proteomes" id="UP000772434">
    <property type="component" value="Unassembled WGS sequence"/>
</dbReference>
<sequence length="215" mass="24045">MQCAIQATLAALCEQIISLWSFNKEEHTTLLSIYTSMRENMNKTITPVLTGTWRALTRTHTKIPAYHPLRSVALQSFAEETAKILVLCRSPWTLDDAQGIVRDYFSTELSDLYDCCFRLDRVAYEGIGSFDVEVFLNKPGDIYEAECMYEVEAGSDMEKDQQNGKSTEIAFSCRLGLYKVESRSGAPPGSALQEVILLKAGIHLTSLFSTFESTA</sequence>
<name>A0A9P5PPG8_9AGAR</name>
<evidence type="ECO:0000313" key="1">
    <source>
        <dbReference type="EMBL" id="KAF9066862.1"/>
    </source>
</evidence>
<keyword evidence="2" id="KW-1185">Reference proteome</keyword>
<organism evidence="1 2">
    <name type="scientific">Rhodocollybia butyracea</name>
    <dbReference type="NCBI Taxonomy" id="206335"/>
    <lineage>
        <taxon>Eukaryota</taxon>
        <taxon>Fungi</taxon>
        <taxon>Dikarya</taxon>
        <taxon>Basidiomycota</taxon>
        <taxon>Agaricomycotina</taxon>
        <taxon>Agaricomycetes</taxon>
        <taxon>Agaricomycetidae</taxon>
        <taxon>Agaricales</taxon>
        <taxon>Marasmiineae</taxon>
        <taxon>Omphalotaceae</taxon>
        <taxon>Rhodocollybia</taxon>
    </lineage>
</organism>
<dbReference type="OrthoDB" id="2901058at2759"/>
<comment type="caution">
    <text evidence="1">The sequence shown here is derived from an EMBL/GenBank/DDBJ whole genome shotgun (WGS) entry which is preliminary data.</text>
</comment>
<reference evidence="1" key="1">
    <citation type="submission" date="2020-11" db="EMBL/GenBank/DDBJ databases">
        <authorList>
            <consortium name="DOE Joint Genome Institute"/>
            <person name="Ahrendt S."/>
            <person name="Riley R."/>
            <person name="Andreopoulos W."/>
            <person name="Labutti K."/>
            <person name="Pangilinan J."/>
            <person name="Ruiz-Duenas F.J."/>
            <person name="Barrasa J.M."/>
            <person name="Sanchez-Garcia M."/>
            <person name="Camarero S."/>
            <person name="Miyauchi S."/>
            <person name="Serrano A."/>
            <person name="Linde D."/>
            <person name="Babiker R."/>
            <person name="Drula E."/>
            <person name="Ayuso-Fernandez I."/>
            <person name="Pacheco R."/>
            <person name="Padilla G."/>
            <person name="Ferreira P."/>
            <person name="Barriuso J."/>
            <person name="Kellner H."/>
            <person name="Castanera R."/>
            <person name="Alfaro M."/>
            <person name="Ramirez L."/>
            <person name="Pisabarro A.G."/>
            <person name="Kuo A."/>
            <person name="Tritt A."/>
            <person name="Lipzen A."/>
            <person name="He G."/>
            <person name="Yan M."/>
            <person name="Ng V."/>
            <person name="Cullen D."/>
            <person name="Martin F."/>
            <person name="Rosso M.-N."/>
            <person name="Henrissat B."/>
            <person name="Hibbett D."/>
            <person name="Martinez A.T."/>
            <person name="Grigoriev I.V."/>
        </authorList>
    </citation>
    <scope>NUCLEOTIDE SEQUENCE</scope>
    <source>
        <strain evidence="1">AH 40177</strain>
    </source>
</reference>